<protein>
    <submittedName>
        <fullName evidence="1">DHHW family protein</fullName>
    </submittedName>
</protein>
<accession>A0ABV5B6E0</accession>
<name>A0ABV5B6E0_9BACL</name>
<sequence>MNGNDKINGKCLAVLLLLFTGMIAVLNWAAPDRAFSEAENRMLKQLPHFSRHTLLSGDFTSDFEAYLSDQFVFRDLWIGAKTDMDRMLGKKESNGVYLGKDGYLIQKFVPPSEGDVEAKMDAIHAFDAATPGLRKYVMIVPTAAAVLQAKLPKYADTGVEEAYLDRIRRSLSPGIHFVDVFPALYAKREQPIFYKTDHHWTTQGAYTAYLELCKQMGLNPQKDEDFIVRQATNEFYGSLYSKSGFRHVQPDSIELYRPKDQEKYTVMYVDEGKTSHSLYAPEQLEKKDKYAVFLNGNHGLIRIETAQTNGKKLLVVKDSYANSFIPFLLKHFSEIDVVDLRYYEGDLTAFVNEHGIREMLLLYNASTFSEDPSIQYLSE</sequence>
<evidence type="ECO:0000313" key="2">
    <source>
        <dbReference type="Proteomes" id="UP001580407"/>
    </source>
</evidence>
<keyword evidence="2" id="KW-1185">Reference proteome</keyword>
<dbReference type="RefSeq" id="WP_375525047.1">
    <property type="nucleotide sequence ID" value="NZ_JBHILM010000009.1"/>
</dbReference>
<proteinExistence type="predicted"/>
<evidence type="ECO:0000313" key="1">
    <source>
        <dbReference type="EMBL" id="MFB5681261.1"/>
    </source>
</evidence>
<comment type="caution">
    <text evidence="1">The sequence shown here is derived from an EMBL/GenBank/DDBJ whole genome shotgun (WGS) entry which is preliminary data.</text>
</comment>
<gene>
    <name evidence="1" type="ORF">ACE3NQ_10095</name>
</gene>
<dbReference type="Proteomes" id="UP001580407">
    <property type="component" value="Unassembled WGS sequence"/>
</dbReference>
<dbReference type="InterPro" id="IPR025945">
    <property type="entry name" value="DHHW"/>
</dbReference>
<reference evidence="1 2" key="1">
    <citation type="submission" date="2024-09" db="EMBL/GenBank/DDBJ databases">
        <authorList>
            <person name="Ruan L."/>
        </authorList>
    </citation>
    <scope>NUCLEOTIDE SEQUENCE [LARGE SCALE GENOMIC DNA]</scope>
    <source>
        <strain evidence="1 2">D33</strain>
    </source>
</reference>
<organism evidence="1 2">
    <name type="scientific">Paenibacillus terreus</name>
    <dbReference type="NCBI Taxonomy" id="1387834"/>
    <lineage>
        <taxon>Bacteria</taxon>
        <taxon>Bacillati</taxon>
        <taxon>Bacillota</taxon>
        <taxon>Bacilli</taxon>
        <taxon>Bacillales</taxon>
        <taxon>Paenibacillaceae</taxon>
        <taxon>Paenibacillus</taxon>
    </lineage>
</organism>
<dbReference type="Pfam" id="PF14286">
    <property type="entry name" value="DHHW"/>
    <property type="match status" value="1"/>
</dbReference>
<dbReference type="EMBL" id="JBHILM010000009">
    <property type="protein sequence ID" value="MFB5681261.1"/>
    <property type="molecule type" value="Genomic_DNA"/>
</dbReference>